<feature type="transmembrane region" description="Helical" evidence="1">
    <location>
        <begin position="38"/>
        <end position="63"/>
    </location>
</feature>
<accession>A0AAD5L5Q2</accession>
<name>A0AAD5L5Q2_9CRUS</name>
<feature type="transmembrane region" description="Helical" evidence="1">
    <location>
        <begin position="7"/>
        <end position="26"/>
    </location>
</feature>
<evidence type="ECO:0000256" key="1">
    <source>
        <dbReference type="SAM" id="Phobius"/>
    </source>
</evidence>
<protein>
    <submittedName>
        <fullName evidence="2">Uncharacterized protein</fullName>
    </submittedName>
</protein>
<keyword evidence="3" id="KW-1185">Reference proteome</keyword>
<evidence type="ECO:0000313" key="3">
    <source>
        <dbReference type="Proteomes" id="UP000820818"/>
    </source>
</evidence>
<gene>
    <name evidence="2" type="ORF">GHT06_021841</name>
</gene>
<evidence type="ECO:0000313" key="2">
    <source>
        <dbReference type="EMBL" id="KAI9551508.1"/>
    </source>
</evidence>
<dbReference type="Proteomes" id="UP000820818">
    <property type="component" value="Linkage Group LG10"/>
</dbReference>
<dbReference type="AlphaFoldDB" id="A0AAD5L5Q2"/>
<feature type="transmembrane region" description="Helical" evidence="1">
    <location>
        <begin position="141"/>
        <end position="160"/>
    </location>
</feature>
<keyword evidence="1" id="KW-1133">Transmembrane helix</keyword>
<feature type="transmembrane region" description="Helical" evidence="1">
    <location>
        <begin position="75"/>
        <end position="104"/>
    </location>
</feature>
<keyword evidence="1" id="KW-0812">Transmembrane</keyword>
<organism evidence="2 3">
    <name type="scientific">Daphnia sinensis</name>
    <dbReference type="NCBI Taxonomy" id="1820382"/>
    <lineage>
        <taxon>Eukaryota</taxon>
        <taxon>Metazoa</taxon>
        <taxon>Ecdysozoa</taxon>
        <taxon>Arthropoda</taxon>
        <taxon>Crustacea</taxon>
        <taxon>Branchiopoda</taxon>
        <taxon>Diplostraca</taxon>
        <taxon>Cladocera</taxon>
        <taxon>Anomopoda</taxon>
        <taxon>Daphniidae</taxon>
        <taxon>Daphnia</taxon>
        <taxon>Daphnia similis group</taxon>
    </lineage>
</organism>
<proteinExistence type="predicted"/>
<reference evidence="2 3" key="1">
    <citation type="submission" date="2022-05" db="EMBL/GenBank/DDBJ databases">
        <title>A multi-omics perspective on studying reproductive biology in Daphnia sinensis.</title>
        <authorList>
            <person name="Jia J."/>
        </authorList>
    </citation>
    <scope>NUCLEOTIDE SEQUENCE [LARGE SCALE GENOMIC DNA]</scope>
    <source>
        <strain evidence="2 3">WSL</strain>
    </source>
</reference>
<keyword evidence="1" id="KW-0472">Membrane</keyword>
<dbReference type="EMBL" id="WJBH02000010">
    <property type="protein sequence ID" value="KAI9551508.1"/>
    <property type="molecule type" value="Genomic_DNA"/>
</dbReference>
<sequence>MSIPLRICSACNLILALIVLLVQSMILNNYKNLQVKTYSQYTAVGIWTALLLACNGTSMLLYLKRKFLCKPQQMYMAGLFLCIATLLAGIFTIGIAAGTFYGLLSESPAPQTAFGLSQLGYSFCISSITDEFTSLKVLEGTLFGCGLASIFVNSLSIMFLHLEKLVSYEDTVSPGLLSTRNFNRY</sequence>
<comment type="caution">
    <text evidence="2">The sequence shown here is derived from an EMBL/GenBank/DDBJ whole genome shotgun (WGS) entry which is preliminary data.</text>
</comment>